<dbReference type="EMBL" id="JBBPBM010000120">
    <property type="protein sequence ID" value="KAK8506090.1"/>
    <property type="molecule type" value="Genomic_DNA"/>
</dbReference>
<comment type="caution">
    <text evidence="2">The sequence shown here is derived from an EMBL/GenBank/DDBJ whole genome shotgun (WGS) entry which is preliminary data.</text>
</comment>
<accession>A0ABR2BG03</accession>
<sequence length="279" mass="30355">MAMAVAVAVAEPVIYVDLSCECDRVHRLYINKVSFAIPLLCSVDVDPPPITLFSPGFQSWFMFLNGPASYHDCLPGITYVIARIERKREDIEAPPVTPDTSVLGGGDSAHPHSLLPGDATHSHAPPHPHCSKSLISLLGEVPTNSPSKYPGSPPGLKGIEIPSPVHRRPVRIFGANLTLRLSPPPRAHPADLMSCYVPRRGRTSRMVVSTPLAGEPLTEFEDNILLTGYAKYGSDWVRIHREFFPGNTNRTVDSVRPRHSRLAVAAEAAARKGKGIAKK</sequence>
<gene>
    <name evidence="2" type="ORF">V6N12_074144</name>
</gene>
<dbReference type="Proteomes" id="UP001472677">
    <property type="component" value="Unassembled WGS sequence"/>
</dbReference>
<evidence type="ECO:0000313" key="3">
    <source>
        <dbReference type="Proteomes" id="UP001472677"/>
    </source>
</evidence>
<proteinExistence type="predicted"/>
<reference evidence="2 3" key="1">
    <citation type="journal article" date="2024" name="G3 (Bethesda)">
        <title>Genome assembly of Hibiscus sabdariffa L. provides insights into metabolisms of medicinal natural products.</title>
        <authorList>
            <person name="Kim T."/>
        </authorList>
    </citation>
    <scope>NUCLEOTIDE SEQUENCE [LARGE SCALE GENOMIC DNA]</scope>
    <source>
        <strain evidence="2">TK-2024</strain>
        <tissue evidence="2">Old leaves</tissue>
    </source>
</reference>
<protein>
    <recommendedName>
        <fullName evidence="4">Myb-like domain-containing protein</fullName>
    </recommendedName>
</protein>
<keyword evidence="3" id="KW-1185">Reference proteome</keyword>
<organism evidence="2 3">
    <name type="scientific">Hibiscus sabdariffa</name>
    <name type="common">roselle</name>
    <dbReference type="NCBI Taxonomy" id="183260"/>
    <lineage>
        <taxon>Eukaryota</taxon>
        <taxon>Viridiplantae</taxon>
        <taxon>Streptophyta</taxon>
        <taxon>Embryophyta</taxon>
        <taxon>Tracheophyta</taxon>
        <taxon>Spermatophyta</taxon>
        <taxon>Magnoliopsida</taxon>
        <taxon>eudicotyledons</taxon>
        <taxon>Gunneridae</taxon>
        <taxon>Pentapetalae</taxon>
        <taxon>rosids</taxon>
        <taxon>malvids</taxon>
        <taxon>Malvales</taxon>
        <taxon>Malvaceae</taxon>
        <taxon>Malvoideae</taxon>
        <taxon>Hibiscus</taxon>
    </lineage>
</organism>
<evidence type="ECO:0000313" key="2">
    <source>
        <dbReference type="EMBL" id="KAK8506090.1"/>
    </source>
</evidence>
<name>A0ABR2BG03_9ROSI</name>
<feature type="region of interest" description="Disordered" evidence="1">
    <location>
        <begin position="91"/>
        <end position="127"/>
    </location>
</feature>
<evidence type="ECO:0008006" key="4">
    <source>
        <dbReference type="Google" id="ProtNLM"/>
    </source>
</evidence>
<evidence type="ECO:0000256" key="1">
    <source>
        <dbReference type="SAM" id="MobiDB-lite"/>
    </source>
</evidence>